<dbReference type="AlphaFoldDB" id="A0A4P9XE09"/>
<dbReference type="UniPathway" id="UPA00050">
    <property type="reaction ID" value="UER00463"/>
</dbReference>
<dbReference type="Proteomes" id="UP000274922">
    <property type="component" value="Unassembled WGS sequence"/>
</dbReference>
<dbReference type="CDD" id="cd18130">
    <property type="entry name" value="ASADH_C_arch_fung_like"/>
    <property type="match status" value="1"/>
</dbReference>
<dbReference type="InterPro" id="IPR000534">
    <property type="entry name" value="Semialdehyde_DH_NAD-bd"/>
</dbReference>
<evidence type="ECO:0000256" key="13">
    <source>
        <dbReference type="PIRSR" id="PIRSR000148-1"/>
    </source>
</evidence>
<reference evidence="16" key="1">
    <citation type="journal article" date="2018" name="Nat. Microbiol.">
        <title>Leveraging single-cell genomics to expand the fungal tree of life.</title>
        <authorList>
            <person name="Ahrendt S.R."/>
            <person name="Quandt C.A."/>
            <person name="Ciobanu D."/>
            <person name="Clum A."/>
            <person name="Salamov A."/>
            <person name="Andreopoulos B."/>
            <person name="Cheng J.F."/>
            <person name="Woyke T."/>
            <person name="Pelin A."/>
            <person name="Henrissat B."/>
            <person name="Reynolds N.K."/>
            <person name="Benny G.L."/>
            <person name="Smith M.E."/>
            <person name="James T.Y."/>
            <person name="Grigoriev I.V."/>
        </authorList>
    </citation>
    <scope>NUCLEOTIDE SEQUENCE [LARGE SCALE GENOMIC DNA]</scope>
    <source>
        <strain evidence="16">ATCC 52028</strain>
    </source>
</reference>
<keyword evidence="9" id="KW-0486">Methionine biosynthesis</keyword>
<keyword evidence="16" id="KW-1185">Reference proteome</keyword>
<dbReference type="PANTHER" id="PTHR46718">
    <property type="entry name" value="ASPARTATE-SEMIALDEHYDE DEHYDROGENASE"/>
    <property type="match status" value="1"/>
</dbReference>
<evidence type="ECO:0000256" key="6">
    <source>
        <dbReference type="ARBA" id="ARBA00022697"/>
    </source>
</evidence>
<comment type="similarity">
    <text evidence="3">Belongs to the aspartate-semialdehyde dehydrogenase family.</text>
</comment>
<keyword evidence="7" id="KW-0521">NADP</keyword>
<sequence length="370" mass="38642">MSGKIRVGVLGATGMVGQRFIQLMDGHPYFEVVAVGASPRSAGKTYAEAVAGAWKMTTPIPAAVAAMIVATCDAAHFVDCRLIFSGLDASVAGAIETAHAAAGRYVISNSKNHRRDPLVPLVVPTVNAAHLAVVAQQQQRRATPGWIVTNANCSTTAMVVPLKALQAAFGPLRRVMVTTLQAISGGGYPGVPSMDILGNVVPYISGEEEKIEWETGKILGGVETAAAAAGDDGDASAFVHDPVRVSATCTRVPVVDGHTCCVSVEFACDTPPSLAAVAQAFRDYRFDGQDLALPTKPQHAIVVTDDPARPQPRLDVDAGNGQSVTVGRIRECSLFHVKFVALCHNTILGAAGSSLLNAEIMKERGLLGRA</sequence>
<keyword evidence="8" id="KW-0560">Oxidoreductase</keyword>
<evidence type="ECO:0000256" key="12">
    <source>
        <dbReference type="ARBA" id="ARBA00050041"/>
    </source>
</evidence>
<dbReference type="GO" id="GO:0046983">
    <property type="term" value="F:protein dimerization activity"/>
    <property type="evidence" value="ECO:0007669"/>
    <property type="project" value="InterPro"/>
</dbReference>
<dbReference type="SMART" id="SM00859">
    <property type="entry name" value="Semialdhyde_dh"/>
    <property type="match status" value="1"/>
</dbReference>
<dbReference type="UniPathway" id="UPA00034">
    <property type="reaction ID" value="UER00016"/>
</dbReference>
<dbReference type="NCBIfam" id="TIGR00978">
    <property type="entry name" value="asd_EA"/>
    <property type="match status" value="1"/>
</dbReference>
<dbReference type="Gene3D" id="3.30.360.10">
    <property type="entry name" value="Dihydrodipicolinate Reductase, domain 2"/>
    <property type="match status" value="1"/>
</dbReference>
<dbReference type="EC" id="1.2.1.11" evidence="4"/>
<evidence type="ECO:0000313" key="15">
    <source>
        <dbReference type="EMBL" id="RKP03371.1"/>
    </source>
</evidence>
<comment type="catalytic activity">
    <reaction evidence="10">
        <text>L-aspartate 4-semialdehyde + phosphate + NADP(+) = 4-phospho-L-aspartate + NADPH + H(+)</text>
        <dbReference type="Rhea" id="RHEA:24284"/>
        <dbReference type="ChEBI" id="CHEBI:15378"/>
        <dbReference type="ChEBI" id="CHEBI:43474"/>
        <dbReference type="ChEBI" id="CHEBI:57535"/>
        <dbReference type="ChEBI" id="CHEBI:57783"/>
        <dbReference type="ChEBI" id="CHEBI:58349"/>
        <dbReference type="ChEBI" id="CHEBI:537519"/>
        <dbReference type="EC" id="1.2.1.11"/>
    </reaction>
    <physiologicalReaction direction="right-to-left" evidence="10">
        <dbReference type="Rhea" id="RHEA:24286"/>
    </physiologicalReaction>
</comment>
<dbReference type="SUPFAM" id="SSF55347">
    <property type="entry name" value="Glyceraldehyde-3-phosphate dehydrogenase-like, C-terminal domain"/>
    <property type="match status" value="1"/>
</dbReference>
<name>A0A4P9XE09_9FUNG</name>
<keyword evidence="5" id="KW-0028">Amino-acid biosynthesis</keyword>
<dbReference type="InterPro" id="IPR012280">
    <property type="entry name" value="Semialdhyde_DH_dimer_dom"/>
</dbReference>
<dbReference type="PANTHER" id="PTHR46718:SF1">
    <property type="entry name" value="ASPARTATE-SEMIALDEHYDE DEHYDROGENASE"/>
    <property type="match status" value="1"/>
</dbReference>
<feature type="domain" description="Semialdehyde dehydrogenase NAD-binding" evidence="14">
    <location>
        <begin position="6"/>
        <end position="134"/>
    </location>
</feature>
<dbReference type="UniPathway" id="UPA00051">
    <property type="reaction ID" value="UER00464"/>
</dbReference>
<evidence type="ECO:0000259" key="14">
    <source>
        <dbReference type="SMART" id="SM00859"/>
    </source>
</evidence>
<dbReference type="GO" id="GO:0050661">
    <property type="term" value="F:NADP binding"/>
    <property type="evidence" value="ECO:0007669"/>
    <property type="project" value="InterPro"/>
</dbReference>
<dbReference type="PROSITE" id="PS01103">
    <property type="entry name" value="ASD"/>
    <property type="match status" value="1"/>
</dbReference>
<evidence type="ECO:0000256" key="8">
    <source>
        <dbReference type="ARBA" id="ARBA00023002"/>
    </source>
</evidence>
<evidence type="ECO:0000256" key="7">
    <source>
        <dbReference type="ARBA" id="ARBA00022857"/>
    </source>
</evidence>
<comment type="function">
    <text evidence="11">Catalyzes the NADPH-dependent formation of L-aspartate 4-semialdehyde (L-ASA) by the reductive dephosphorylation of 4-phospho-L-aspartate. Mediates the second step in the biosynthesis of amino acids that derive from aspartate (the aspartate family of amino acids), including methioinine and threonine, the latter of which is a precursor to isoleucine.</text>
</comment>
<dbReference type="OrthoDB" id="1894490at2759"/>
<dbReference type="InterPro" id="IPR036291">
    <property type="entry name" value="NAD(P)-bd_dom_sf"/>
</dbReference>
<dbReference type="PIRSF" id="PIRSF000148">
    <property type="entry name" value="ASA_dh"/>
    <property type="match status" value="1"/>
</dbReference>
<dbReference type="FunFam" id="3.30.360.10:FF:000016">
    <property type="entry name" value="Probable aspartate-semialdehyde dehydrogenase"/>
    <property type="match status" value="1"/>
</dbReference>
<dbReference type="Pfam" id="PF01118">
    <property type="entry name" value="Semialdhyde_dh"/>
    <property type="match status" value="1"/>
</dbReference>
<dbReference type="CDD" id="cd02315">
    <property type="entry name" value="ScASADH_like_N"/>
    <property type="match status" value="1"/>
</dbReference>
<dbReference type="Pfam" id="PF02774">
    <property type="entry name" value="Semialdhyde_dhC"/>
    <property type="match status" value="1"/>
</dbReference>
<evidence type="ECO:0000256" key="3">
    <source>
        <dbReference type="ARBA" id="ARBA00010584"/>
    </source>
</evidence>
<evidence type="ECO:0000256" key="2">
    <source>
        <dbReference type="ARBA" id="ARBA00005097"/>
    </source>
</evidence>
<organism evidence="15 16">
    <name type="scientific">Caulochytrium protostelioides</name>
    <dbReference type="NCBI Taxonomy" id="1555241"/>
    <lineage>
        <taxon>Eukaryota</taxon>
        <taxon>Fungi</taxon>
        <taxon>Fungi incertae sedis</taxon>
        <taxon>Chytridiomycota</taxon>
        <taxon>Chytridiomycota incertae sedis</taxon>
        <taxon>Chytridiomycetes</taxon>
        <taxon>Caulochytriales</taxon>
        <taxon>Caulochytriaceae</taxon>
        <taxon>Caulochytrium</taxon>
    </lineage>
</organism>
<feature type="active site" description="Proton acceptor" evidence="13">
    <location>
        <position position="258"/>
    </location>
</feature>
<comment type="pathway">
    <text evidence="2">Amino-acid biosynthesis; L-threonine biosynthesis; L-threonine from L-aspartate: step 2/5.</text>
</comment>
<dbReference type="GO" id="GO:0009086">
    <property type="term" value="P:methionine biosynthetic process"/>
    <property type="evidence" value="ECO:0007669"/>
    <property type="project" value="UniProtKB-KW"/>
</dbReference>
<dbReference type="EMBL" id="ML014124">
    <property type="protein sequence ID" value="RKP03371.1"/>
    <property type="molecule type" value="Genomic_DNA"/>
</dbReference>
<dbReference type="GO" id="GO:0004073">
    <property type="term" value="F:aspartate-semialdehyde dehydrogenase activity"/>
    <property type="evidence" value="ECO:0007669"/>
    <property type="project" value="UniProtKB-EC"/>
</dbReference>
<dbReference type="SUPFAM" id="SSF51735">
    <property type="entry name" value="NAD(P)-binding Rossmann-fold domains"/>
    <property type="match status" value="1"/>
</dbReference>
<dbReference type="GO" id="GO:0009089">
    <property type="term" value="P:lysine biosynthetic process via diaminopimelate"/>
    <property type="evidence" value="ECO:0007669"/>
    <property type="project" value="UniProtKB-UniPathway"/>
</dbReference>
<dbReference type="InterPro" id="IPR051823">
    <property type="entry name" value="ASADH-related"/>
</dbReference>
<evidence type="ECO:0000256" key="5">
    <source>
        <dbReference type="ARBA" id="ARBA00022605"/>
    </source>
</evidence>
<evidence type="ECO:0000256" key="9">
    <source>
        <dbReference type="ARBA" id="ARBA00023167"/>
    </source>
</evidence>
<evidence type="ECO:0000256" key="10">
    <source>
        <dbReference type="ARBA" id="ARBA00049864"/>
    </source>
</evidence>
<dbReference type="NCBIfam" id="NF006416">
    <property type="entry name" value="PRK08664.1"/>
    <property type="match status" value="1"/>
</dbReference>
<feature type="active site" description="Acyl-thioester intermediate" evidence="13">
    <location>
        <position position="153"/>
    </location>
</feature>
<evidence type="ECO:0000256" key="1">
    <source>
        <dbReference type="ARBA" id="ARBA00005021"/>
    </source>
</evidence>
<proteinExistence type="inferred from homology"/>
<dbReference type="STRING" id="1555241.A0A4P9XE09"/>
<dbReference type="InterPro" id="IPR005676">
    <property type="entry name" value="Asp_semi-ald_DH_pep-lack"/>
</dbReference>
<evidence type="ECO:0000256" key="11">
    <source>
        <dbReference type="ARBA" id="ARBA00049950"/>
    </source>
</evidence>
<evidence type="ECO:0000313" key="16">
    <source>
        <dbReference type="Proteomes" id="UP000274922"/>
    </source>
</evidence>
<dbReference type="InterPro" id="IPR000319">
    <property type="entry name" value="Asp-semialdehyde_DH_CS"/>
</dbReference>
<evidence type="ECO:0000256" key="4">
    <source>
        <dbReference type="ARBA" id="ARBA00013120"/>
    </source>
</evidence>
<accession>A0A4P9XE09</accession>
<gene>
    <name evidence="15" type="ORF">CXG81DRAFT_24026</name>
</gene>
<dbReference type="Gene3D" id="3.40.50.720">
    <property type="entry name" value="NAD(P)-binding Rossmann-like Domain"/>
    <property type="match status" value="1"/>
</dbReference>
<protein>
    <recommendedName>
        <fullName evidence="12">Aspartate-semialdehyde dehydrogenase</fullName>
        <ecNumber evidence="4">1.2.1.11</ecNumber>
    </recommendedName>
</protein>
<comment type="pathway">
    <text evidence="1">Amino-acid biosynthesis; L-methionine biosynthesis via de novo pathway; L-homoserine from L-aspartate: step 2/3.</text>
</comment>
<keyword evidence="6" id="KW-0791">Threonine biosynthesis</keyword>
<dbReference type="GO" id="GO:0051287">
    <property type="term" value="F:NAD binding"/>
    <property type="evidence" value="ECO:0007669"/>
    <property type="project" value="InterPro"/>
</dbReference>
<dbReference type="GO" id="GO:0009088">
    <property type="term" value="P:threonine biosynthetic process"/>
    <property type="evidence" value="ECO:0007669"/>
    <property type="project" value="UniProtKB-UniPathway"/>
</dbReference>